<dbReference type="GO" id="GO:0005886">
    <property type="term" value="C:plasma membrane"/>
    <property type="evidence" value="ECO:0007669"/>
    <property type="project" value="UniProtKB-SubCell"/>
</dbReference>
<evidence type="ECO:0000256" key="4">
    <source>
        <dbReference type="ARBA" id="ARBA00022989"/>
    </source>
</evidence>
<name>A0A7X2Z8T8_9BACL</name>
<dbReference type="PANTHER" id="PTHR30213">
    <property type="entry name" value="INNER MEMBRANE PROTEIN YHJD"/>
    <property type="match status" value="1"/>
</dbReference>
<dbReference type="PANTHER" id="PTHR30213:SF0">
    <property type="entry name" value="UPF0761 MEMBRANE PROTEIN YIHY"/>
    <property type="match status" value="1"/>
</dbReference>
<comment type="caution">
    <text evidence="7">The sequence shown here is derived from an EMBL/GenBank/DDBJ whole genome shotgun (WGS) entry which is preliminary data.</text>
</comment>
<keyword evidence="3 6" id="KW-0812">Transmembrane</keyword>
<dbReference type="EMBL" id="WNZX01000004">
    <property type="protein sequence ID" value="MUG70429.1"/>
    <property type="molecule type" value="Genomic_DNA"/>
</dbReference>
<keyword evidence="2" id="KW-1003">Cell membrane</keyword>
<dbReference type="Pfam" id="PF03631">
    <property type="entry name" value="Virul_fac_BrkB"/>
    <property type="match status" value="1"/>
</dbReference>
<keyword evidence="8" id="KW-1185">Reference proteome</keyword>
<dbReference type="InterPro" id="IPR017039">
    <property type="entry name" value="Virul_fac_BrkB"/>
</dbReference>
<proteinExistence type="predicted"/>
<accession>A0A7X2Z8T8</accession>
<evidence type="ECO:0000313" key="7">
    <source>
        <dbReference type="EMBL" id="MUG70429.1"/>
    </source>
</evidence>
<feature type="transmembrane region" description="Helical" evidence="6">
    <location>
        <begin position="173"/>
        <end position="191"/>
    </location>
</feature>
<evidence type="ECO:0000256" key="5">
    <source>
        <dbReference type="ARBA" id="ARBA00023136"/>
    </source>
</evidence>
<evidence type="ECO:0000256" key="2">
    <source>
        <dbReference type="ARBA" id="ARBA00022475"/>
    </source>
</evidence>
<feature type="transmembrane region" description="Helical" evidence="6">
    <location>
        <begin position="130"/>
        <end position="153"/>
    </location>
</feature>
<keyword evidence="4 6" id="KW-1133">Transmembrane helix</keyword>
<evidence type="ECO:0000256" key="3">
    <source>
        <dbReference type="ARBA" id="ARBA00022692"/>
    </source>
</evidence>
<dbReference type="NCBIfam" id="TIGR00765">
    <property type="entry name" value="yihY_not_rbn"/>
    <property type="match status" value="1"/>
</dbReference>
<feature type="transmembrane region" description="Helical" evidence="6">
    <location>
        <begin position="27"/>
        <end position="49"/>
    </location>
</feature>
<feature type="transmembrane region" description="Helical" evidence="6">
    <location>
        <begin position="203"/>
        <end position="226"/>
    </location>
</feature>
<evidence type="ECO:0000256" key="1">
    <source>
        <dbReference type="ARBA" id="ARBA00004651"/>
    </source>
</evidence>
<dbReference type="Proteomes" id="UP000450917">
    <property type="component" value="Unassembled WGS sequence"/>
</dbReference>
<protein>
    <submittedName>
        <fullName evidence="7">YihY family inner membrane protein</fullName>
    </submittedName>
</protein>
<dbReference type="RefSeq" id="WP_127604427.1">
    <property type="nucleotide sequence ID" value="NZ_JARTHJ010000327.1"/>
</dbReference>
<dbReference type="AlphaFoldDB" id="A0A7X2Z8T8"/>
<comment type="subcellular location">
    <subcellularLocation>
        <location evidence="1">Cell membrane</location>
        <topology evidence="1">Multi-pass membrane protein</topology>
    </subcellularLocation>
</comment>
<organism evidence="7 8">
    <name type="scientific">Paenibacillus validus</name>
    <dbReference type="NCBI Taxonomy" id="44253"/>
    <lineage>
        <taxon>Bacteria</taxon>
        <taxon>Bacillati</taxon>
        <taxon>Bacillota</taxon>
        <taxon>Bacilli</taxon>
        <taxon>Bacillales</taxon>
        <taxon>Paenibacillaceae</taxon>
        <taxon>Paenibacillus</taxon>
    </lineage>
</organism>
<keyword evidence="5 6" id="KW-0472">Membrane</keyword>
<feature type="transmembrane region" description="Helical" evidence="6">
    <location>
        <begin position="238"/>
        <end position="260"/>
    </location>
</feature>
<evidence type="ECO:0000313" key="8">
    <source>
        <dbReference type="Proteomes" id="UP000450917"/>
    </source>
</evidence>
<gene>
    <name evidence="7" type="ORF">GNP93_07020</name>
</gene>
<evidence type="ECO:0000256" key="6">
    <source>
        <dbReference type="SAM" id="Phobius"/>
    </source>
</evidence>
<dbReference type="PIRSF" id="PIRSF035875">
    <property type="entry name" value="RNase_BN"/>
    <property type="match status" value="1"/>
</dbReference>
<reference evidence="7 8" key="1">
    <citation type="submission" date="2019-11" db="EMBL/GenBank/DDBJ databases">
        <title>Draft genome sequences of five Paenibacillus species of dairy origin.</title>
        <authorList>
            <person name="Olajide A.M."/>
            <person name="Chen S."/>
            <person name="Lapointe G."/>
        </authorList>
    </citation>
    <scope>NUCLEOTIDE SEQUENCE [LARGE SCALE GENOMIC DNA]</scope>
    <source>
        <strain evidence="7 8">2CS3</strain>
    </source>
</reference>
<sequence length="293" mass="33115">MKKKNVFFQTLICRFQDDDVSALAAQLTYYLILSFFPFLIFVAALLSFTRFSAIDALERLSLFLPEMSNQTISEVLYEIEQTRSGSLLSFGLIAALWSASNGVNAIIKGLNKAYDEEENRPFWLVRSMSLLTTVVLAVAILLSFSMLVFGRMIGEWIYHTAHLPGDFSQLWGWVQYAIPLVVLWTMFVLLYSYLPNVRLGYKAVIPGAIFATGGWIVVSMLFSFYVNHFDSYSRTYGSIGGIIVLLTWLYLSSMIILLGGQINATLHFMKTGREKPPCKAFSLSLFGWSRKST</sequence>